<evidence type="ECO:0000313" key="1">
    <source>
        <dbReference type="EMBL" id="KAF6319793.1"/>
    </source>
</evidence>
<dbReference type="EMBL" id="JABWUV010000011">
    <property type="protein sequence ID" value="KAF6319793.1"/>
    <property type="molecule type" value="Genomic_DNA"/>
</dbReference>
<reference evidence="1 2" key="1">
    <citation type="journal article" date="2020" name="Nature">
        <title>Six reference-quality genomes reveal evolution of bat adaptations.</title>
        <authorList>
            <person name="Jebb D."/>
            <person name="Huang Z."/>
            <person name="Pippel M."/>
            <person name="Hughes G.M."/>
            <person name="Lavrichenko K."/>
            <person name="Devanna P."/>
            <person name="Winkler S."/>
            <person name="Jermiin L.S."/>
            <person name="Skirmuntt E.C."/>
            <person name="Katzourakis A."/>
            <person name="Burkitt-Gray L."/>
            <person name="Ray D.A."/>
            <person name="Sullivan K.A.M."/>
            <person name="Roscito J.G."/>
            <person name="Kirilenko B.M."/>
            <person name="Davalos L.M."/>
            <person name="Corthals A.P."/>
            <person name="Power M.L."/>
            <person name="Jones G."/>
            <person name="Ransome R.D."/>
            <person name="Dechmann D.K.N."/>
            <person name="Locatelli A.G."/>
            <person name="Puechmaille S.J."/>
            <person name="Fedrigo O."/>
            <person name="Jarvis E.D."/>
            <person name="Hiller M."/>
            <person name="Vernes S.C."/>
            <person name="Myers E.W."/>
            <person name="Teeling E.C."/>
        </authorList>
    </citation>
    <scope>NUCLEOTIDE SEQUENCE [LARGE SCALE GENOMIC DNA]</scope>
    <source>
        <strain evidence="1">MMyoMyo1</strain>
        <tissue evidence="1">Flight muscle</tissue>
    </source>
</reference>
<accession>A0A7J7V3V6</accession>
<keyword evidence="2" id="KW-1185">Reference proteome</keyword>
<proteinExistence type="predicted"/>
<dbReference type="Proteomes" id="UP000527355">
    <property type="component" value="Unassembled WGS sequence"/>
</dbReference>
<gene>
    <name evidence="1" type="ORF">mMyoMyo1_008530</name>
</gene>
<evidence type="ECO:0000313" key="2">
    <source>
        <dbReference type="Proteomes" id="UP000527355"/>
    </source>
</evidence>
<protein>
    <submittedName>
        <fullName evidence="1">Uncharacterized protein</fullName>
    </submittedName>
</protein>
<organism evidence="1 2">
    <name type="scientific">Myotis myotis</name>
    <name type="common">Greater mouse-eared bat</name>
    <name type="synonym">Vespertilio myotis</name>
    <dbReference type="NCBI Taxonomy" id="51298"/>
    <lineage>
        <taxon>Eukaryota</taxon>
        <taxon>Metazoa</taxon>
        <taxon>Chordata</taxon>
        <taxon>Craniata</taxon>
        <taxon>Vertebrata</taxon>
        <taxon>Euteleostomi</taxon>
        <taxon>Mammalia</taxon>
        <taxon>Eutheria</taxon>
        <taxon>Laurasiatheria</taxon>
        <taxon>Chiroptera</taxon>
        <taxon>Yangochiroptera</taxon>
        <taxon>Vespertilionidae</taxon>
        <taxon>Myotis</taxon>
    </lineage>
</organism>
<sequence length="120" mass="13697">MAYFILLEPTSREQCADSHSSTNGVEICSVPCSQMFLWGFSLNFCPGLKRYLLIYHDEAGLQVHFAIVLPTCSILATSYWTHKLGYIISGQKNYHPSYWARACVYASHAYPNCRLIPHQF</sequence>
<dbReference type="AlphaFoldDB" id="A0A7J7V3V6"/>
<name>A0A7J7V3V6_MYOMY</name>
<comment type="caution">
    <text evidence="1">The sequence shown here is derived from an EMBL/GenBank/DDBJ whole genome shotgun (WGS) entry which is preliminary data.</text>
</comment>